<keyword evidence="8" id="KW-1185">Reference proteome</keyword>
<dbReference type="GO" id="GO:0016614">
    <property type="term" value="F:oxidoreductase activity, acting on CH-OH group of donors"/>
    <property type="evidence" value="ECO:0007669"/>
    <property type="project" value="InterPro"/>
</dbReference>
<evidence type="ECO:0000256" key="1">
    <source>
        <dbReference type="ARBA" id="ARBA00001974"/>
    </source>
</evidence>
<feature type="binding site" evidence="5">
    <location>
        <position position="247"/>
    </location>
    <ligand>
        <name>FAD</name>
        <dbReference type="ChEBI" id="CHEBI:57692"/>
    </ligand>
</feature>
<gene>
    <name evidence="7" type="ORF">OG2516_07086</name>
</gene>
<reference evidence="7 8" key="1">
    <citation type="journal article" date="2010" name="J. Bacteriol.">
        <title>Genome sequences of Oceanicola granulosus HTCC2516(T) and Oceanicola batsensis HTCC2597(TDelta).</title>
        <authorList>
            <person name="Thrash J.C."/>
            <person name="Cho J.C."/>
            <person name="Vergin K.L."/>
            <person name="Giovannoni S.J."/>
        </authorList>
    </citation>
    <scope>NUCLEOTIDE SEQUENCE [LARGE SCALE GENOMIC DNA]</scope>
    <source>
        <strain evidence="8">ATCC BAA-861 / DSM 15982 / KCTC 12143 / HTCC2516</strain>
    </source>
</reference>
<organism evidence="7 8">
    <name type="scientific">Oceanicola granulosus (strain ATCC BAA-861 / DSM 15982 / KCTC 12143 / HTCC2516)</name>
    <dbReference type="NCBI Taxonomy" id="314256"/>
    <lineage>
        <taxon>Bacteria</taxon>
        <taxon>Pseudomonadati</taxon>
        <taxon>Pseudomonadota</taxon>
        <taxon>Alphaproteobacteria</taxon>
        <taxon>Rhodobacterales</taxon>
        <taxon>Roseobacteraceae</taxon>
        <taxon>Oceanicola</taxon>
    </lineage>
</organism>
<protein>
    <submittedName>
        <fullName evidence="7">Glucose-methanol-choline oxidoreductase:FAD dependent oxidoreductase:GMC oxidoreductase</fullName>
    </submittedName>
</protein>
<dbReference type="PANTHER" id="PTHR11552">
    <property type="entry name" value="GLUCOSE-METHANOL-CHOLINE GMC OXIDOREDUCTASE"/>
    <property type="match status" value="1"/>
</dbReference>
<dbReference type="OrthoDB" id="9785276at2"/>
<dbReference type="InterPro" id="IPR012132">
    <property type="entry name" value="GMC_OxRdtase"/>
</dbReference>
<dbReference type="Gene3D" id="3.30.560.10">
    <property type="entry name" value="Glucose Oxidase, domain 3"/>
    <property type="match status" value="1"/>
</dbReference>
<name>Q2CGA9_OCEGH</name>
<evidence type="ECO:0000256" key="5">
    <source>
        <dbReference type="PIRSR" id="PIRSR000137-2"/>
    </source>
</evidence>
<dbReference type="InterPro" id="IPR007867">
    <property type="entry name" value="GMC_OxRtase_C"/>
</dbReference>
<dbReference type="HOGENOM" id="CLU_002865_7_2_5"/>
<evidence type="ECO:0000313" key="7">
    <source>
        <dbReference type="EMBL" id="EAR51809.1"/>
    </source>
</evidence>
<evidence type="ECO:0000313" key="8">
    <source>
        <dbReference type="Proteomes" id="UP000003635"/>
    </source>
</evidence>
<keyword evidence="3" id="KW-0285">Flavoprotein</keyword>
<dbReference type="AlphaFoldDB" id="Q2CGA9"/>
<accession>Q2CGA9</accession>
<comment type="similarity">
    <text evidence="2">Belongs to the GMC oxidoreductase family.</text>
</comment>
<dbReference type="GO" id="GO:0050660">
    <property type="term" value="F:flavin adenine dinucleotide binding"/>
    <property type="evidence" value="ECO:0007669"/>
    <property type="project" value="InterPro"/>
</dbReference>
<dbReference type="PROSITE" id="PS00624">
    <property type="entry name" value="GMC_OXRED_2"/>
    <property type="match status" value="1"/>
</dbReference>
<evidence type="ECO:0000259" key="6">
    <source>
        <dbReference type="PROSITE" id="PS00624"/>
    </source>
</evidence>
<keyword evidence="4 5" id="KW-0274">FAD</keyword>
<dbReference type="Proteomes" id="UP000003635">
    <property type="component" value="Unassembled WGS sequence"/>
</dbReference>
<comment type="caution">
    <text evidence="7">The sequence shown here is derived from an EMBL/GenBank/DDBJ whole genome shotgun (WGS) entry which is preliminary data.</text>
</comment>
<evidence type="ECO:0000256" key="3">
    <source>
        <dbReference type="ARBA" id="ARBA00022630"/>
    </source>
</evidence>
<sequence length="560" mass="60749">MAGFDYVIVGAGAAGAVLANRLTEDPEVRVALIEQGTDRNSQRAIVRIPLAMVTFMAPSLAWLGGPKFMQWLKTEPEPGLNGRRIALPRGKGTGGSTLVNGQIWIRGQREDFDGWRDLGNPGWGYDDLLPYFRRSERLVTLAEPDADRHLPAAAERAADRPAPELHGGDGPVTLAPMRSVTPLARLFHEAAARAGHRFNGDFNGPRQDGYGFYTFTQKRGERVTAESAYIDPVRDRPNLAILPERRVTRVLTRGRRAVGVAWRSRDGAEGETHGREVILSAGSFASPQLLMLSGIGDAAHLAEFGIEVVHHLPGVGRNLQDHLDVTLEYKAKTRAPYGGSWRALPRNALHLLDWLTRRRGLFSSTTAEGGAFLSTRGSGRPDIQLFFCTAMANTQNARGFGTHGFLMHVCELRPESRGSVRLKSRDPAEPPEVRYNFFQGGSGPEVLREGVRIARDIIGQPPFAPHTERELAPGPDVTDDAAIEDFVRDSVGTLFHPVGTCAIGTGADAVVDPGSFRVHGVEGLRVVDASLMPTVVSGNTLAATYCIAEKASDAIRGRTA</sequence>
<evidence type="ECO:0000256" key="2">
    <source>
        <dbReference type="ARBA" id="ARBA00010790"/>
    </source>
</evidence>
<dbReference type="InterPro" id="IPR000172">
    <property type="entry name" value="GMC_OxRdtase_N"/>
</dbReference>
<dbReference type="eggNOG" id="COG2303">
    <property type="taxonomic scope" value="Bacteria"/>
</dbReference>
<dbReference type="SUPFAM" id="SSF51905">
    <property type="entry name" value="FAD/NAD(P)-binding domain"/>
    <property type="match status" value="1"/>
</dbReference>
<evidence type="ECO:0000256" key="4">
    <source>
        <dbReference type="ARBA" id="ARBA00022827"/>
    </source>
</evidence>
<proteinExistence type="inferred from homology"/>
<dbReference type="PANTHER" id="PTHR11552:SF147">
    <property type="entry name" value="CHOLINE DEHYDROGENASE, MITOCHONDRIAL"/>
    <property type="match status" value="1"/>
</dbReference>
<feature type="domain" description="Glucose-methanol-choline oxidoreductase N-terminal" evidence="6">
    <location>
        <begin position="282"/>
        <end position="296"/>
    </location>
</feature>
<dbReference type="PIRSF" id="PIRSF000137">
    <property type="entry name" value="Alcohol_oxidase"/>
    <property type="match status" value="1"/>
</dbReference>
<dbReference type="STRING" id="314256.OG2516_07086"/>
<dbReference type="RefSeq" id="WP_007254943.1">
    <property type="nucleotide sequence ID" value="NZ_CH724107.1"/>
</dbReference>
<dbReference type="Pfam" id="PF05199">
    <property type="entry name" value="GMC_oxred_C"/>
    <property type="match status" value="1"/>
</dbReference>
<comment type="cofactor">
    <cofactor evidence="1 5">
        <name>FAD</name>
        <dbReference type="ChEBI" id="CHEBI:57692"/>
    </cofactor>
</comment>
<dbReference type="SUPFAM" id="SSF54373">
    <property type="entry name" value="FAD-linked reductases, C-terminal domain"/>
    <property type="match status" value="1"/>
</dbReference>
<dbReference type="InterPro" id="IPR036188">
    <property type="entry name" value="FAD/NAD-bd_sf"/>
</dbReference>
<dbReference type="EMBL" id="AAOT01000009">
    <property type="protein sequence ID" value="EAR51809.1"/>
    <property type="molecule type" value="Genomic_DNA"/>
</dbReference>
<dbReference type="Pfam" id="PF00732">
    <property type="entry name" value="GMC_oxred_N"/>
    <property type="match status" value="1"/>
</dbReference>
<dbReference type="Gene3D" id="3.50.50.60">
    <property type="entry name" value="FAD/NAD(P)-binding domain"/>
    <property type="match status" value="1"/>
</dbReference>